<evidence type="ECO:0000256" key="1">
    <source>
        <dbReference type="ARBA" id="ARBA00010982"/>
    </source>
</evidence>
<feature type="domain" description="Thiolase C-terminal" evidence="11">
    <location>
        <begin position="262"/>
        <end position="386"/>
    </location>
</feature>
<accession>A0ABU4E7A4</accession>
<feature type="active site" description="Acyl-thioester intermediate" evidence="8">
    <location>
        <position position="91"/>
    </location>
</feature>
<gene>
    <name evidence="8 12" type="primary">fadA</name>
    <name evidence="12" type="ORF">R4P48_20280</name>
</gene>
<dbReference type="Proteomes" id="UP001187066">
    <property type="component" value="Unassembled WGS sequence"/>
</dbReference>
<dbReference type="InterPro" id="IPR020616">
    <property type="entry name" value="Thiolase_N"/>
</dbReference>
<feature type="active site" description="Proton acceptor" evidence="8">
    <location>
        <position position="373"/>
    </location>
</feature>
<comment type="subunit">
    <text evidence="8">Heterotetramer of two alpha chains (FadB) and two beta chains (FadA).</text>
</comment>
<dbReference type="InterPro" id="IPR002155">
    <property type="entry name" value="Thiolase"/>
</dbReference>
<dbReference type="SUPFAM" id="SSF53901">
    <property type="entry name" value="Thiolase-like"/>
    <property type="match status" value="2"/>
</dbReference>
<dbReference type="NCBIfam" id="TIGR01930">
    <property type="entry name" value="AcCoA-C-Actrans"/>
    <property type="match status" value="1"/>
</dbReference>
<dbReference type="EC" id="2.3.1.16" evidence="8"/>
<evidence type="ECO:0000256" key="5">
    <source>
        <dbReference type="ARBA" id="ARBA00022963"/>
    </source>
</evidence>
<dbReference type="Pfam" id="PF00108">
    <property type="entry name" value="Thiolase_N"/>
    <property type="match status" value="1"/>
</dbReference>
<dbReference type="InterPro" id="IPR016039">
    <property type="entry name" value="Thiolase-like"/>
</dbReference>
<evidence type="ECO:0000313" key="12">
    <source>
        <dbReference type="EMBL" id="MDV7024993.1"/>
    </source>
</evidence>
<dbReference type="PIRSF" id="PIRSF000429">
    <property type="entry name" value="Ac-CoA_Ac_transf"/>
    <property type="match status" value="1"/>
</dbReference>
<keyword evidence="2 8" id="KW-0963">Cytoplasm</keyword>
<dbReference type="EMBL" id="JAWLOF010000019">
    <property type="protein sequence ID" value="MDV7024993.1"/>
    <property type="molecule type" value="Genomic_DNA"/>
</dbReference>
<dbReference type="PROSITE" id="PS00099">
    <property type="entry name" value="THIOLASE_3"/>
    <property type="match status" value="1"/>
</dbReference>
<comment type="function">
    <text evidence="8">Catalyzes the final step of fatty acid oxidation in which acetyl-CoA is released and the CoA ester of a fatty acid two carbons shorter is formed.</text>
</comment>
<dbReference type="NCBIfam" id="NF006510">
    <property type="entry name" value="PRK08947.1"/>
    <property type="match status" value="1"/>
</dbReference>
<dbReference type="PROSITE" id="PS00098">
    <property type="entry name" value="THIOLASE_1"/>
    <property type="match status" value="1"/>
</dbReference>
<dbReference type="InterPro" id="IPR012805">
    <property type="entry name" value="FadA"/>
</dbReference>
<comment type="caution">
    <text evidence="12">The sequence shown here is derived from an EMBL/GenBank/DDBJ whole genome shotgun (WGS) entry which is preliminary data.</text>
</comment>
<name>A0ABU4E7A4_9ENTR</name>
<evidence type="ECO:0000256" key="6">
    <source>
        <dbReference type="ARBA" id="ARBA00023098"/>
    </source>
</evidence>
<sequence length="387" mass="41325">MEKVVIVDAIRTPMGRSKGGAFRQVRAEDLSAHLMRSLLSRNPALEPSAIDDIYWGCVQQTLEQGFNIARNAALLAEIPHRVPAVTVNRLCGSSMQALHDAARMIMTGDAQTCLIGGVEHMGHVPMNHGVDFHPGLSRNVAKAAGMMGLTAEMLARMHGISREMQDSFAARSHQRAWAATQAGHFKNEIVPVNGHDADGVLKRYDYDEVIRPETNMESLATLKPAFDPANGTVTAGTSSALSDGAAAMLVMSESRARELGLTPRARIRSMAVVGCDPSIMGYGPVPASKLALKKAGLSAADIDLFEMNEAFAAQILPCIKDLGLMEQIDEKINLNGGAIALGHPLGCSGARISTTLINLMERKDAQFGLATMCIGLGQGIATVFERV</sequence>
<evidence type="ECO:0000256" key="9">
    <source>
        <dbReference type="RuleBase" id="RU003557"/>
    </source>
</evidence>
<dbReference type="InterPro" id="IPR020613">
    <property type="entry name" value="Thiolase_CS"/>
</dbReference>
<evidence type="ECO:0000259" key="10">
    <source>
        <dbReference type="Pfam" id="PF00108"/>
    </source>
</evidence>
<dbReference type="CDD" id="cd00751">
    <property type="entry name" value="thiolase"/>
    <property type="match status" value="1"/>
</dbReference>
<keyword evidence="13" id="KW-1185">Reference proteome</keyword>
<dbReference type="PROSITE" id="PS00737">
    <property type="entry name" value="THIOLASE_2"/>
    <property type="match status" value="1"/>
</dbReference>
<organism evidence="12 13">
    <name type="scientific">Atlantibacter subterraneus</name>
    <dbReference type="NCBI Taxonomy" id="255519"/>
    <lineage>
        <taxon>Bacteria</taxon>
        <taxon>Pseudomonadati</taxon>
        <taxon>Pseudomonadota</taxon>
        <taxon>Gammaproteobacteria</taxon>
        <taxon>Enterobacterales</taxon>
        <taxon>Enterobacteriaceae</taxon>
        <taxon>Atlantibacter</taxon>
    </lineage>
</organism>
<dbReference type="RefSeq" id="WP_313048954.1">
    <property type="nucleotide sequence ID" value="NZ_DAMAQE010000015.1"/>
</dbReference>
<reference evidence="12 13" key="1">
    <citation type="submission" date="2023-10" db="EMBL/GenBank/DDBJ databases">
        <authorList>
            <person name="Dale J."/>
        </authorList>
    </citation>
    <scope>NUCLEOTIDE SEQUENCE [LARGE SCALE GENOMIC DNA]</scope>
    <source>
        <strain evidence="12 13">2023EL-00970</strain>
    </source>
</reference>
<comment type="catalytic activity">
    <reaction evidence="8">
        <text>an acyl-CoA + acetyl-CoA = a 3-oxoacyl-CoA + CoA</text>
        <dbReference type="Rhea" id="RHEA:21564"/>
        <dbReference type="ChEBI" id="CHEBI:57287"/>
        <dbReference type="ChEBI" id="CHEBI:57288"/>
        <dbReference type="ChEBI" id="CHEBI:58342"/>
        <dbReference type="ChEBI" id="CHEBI:90726"/>
        <dbReference type="EC" id="2.3.1.16"/>
    </reaction>
</comment>
<dbReference type="Gene3D" id="3.40.47.10">
    <property type="match status" value="2"/>
</dbReference>
<feature type="active site" description="Proton acceptor" evidence="8">
    <location>
        <position position="343"/>
    </location>
</feature>
<dbReference type="InterPro" id="IPR020617">
    <property type="entry name" value="Thiolase_C"/>
</dbReference>
<comment type="similarity">
    <text evidence="1 8 9">Belongs to the thiolase-like superfamily. Thiolase family.</text>
</comment>
<dbReference type="PANTHER" id="PTHR43853:SF11">
    <property type="entry name" value="3-KETOACYL-COA THIOLASE FADA"/>
    <property type="match status" value="1"/>
</dbReference>
<keyword evidence="5 8" id="KW-0442">Lipid degradation</keyword>
<proteinExistence type="inferred from homology"/>
<dbReference type="Pfam" id="PF02803">
    <property type="entry name" value="Thiolase_C"/>
    <property type="match status" value="1"/>
</dbReference>
<dbReference type="InterPro" id="IPR050215">
    <property type="entry name" value="Thiolase-like_sf_Thiolase"/>
</dbReference>
<evidence type="ECO:0000256" key="8">
    <source>
        <dbReference type="HAMAP-Rule" id="MF_01620"/>
    </source>
</evidence>
<comment type="pathway">
    <text evidence="8">Lipid metabolism; fatty acid beta-oxidation.</text>
</comment>
<keyword evidence="6 8" id="KW-0443">Lipid metabolism</keyword>
<feature type="domain" description="Thiolase N-terminal" evidence="10">
    <location>
        <begin position="4"/>
        <end position="254"/>
    </location>
</feature>
<dbReference type="GO" id="GO:0003988">
    <property type="term" value="F:acetyl-CoA C-acyltransferase activity"/>
    <property type="evidence" value="ECO:0007669"/>
    <property type="project" value="UniProtKB-EC"/>
</dbReference>
<dbReference type="PANTHER" id="PTHR43853">
    <property type="entry name" value="3-KETOACYL-COA THIOLASE, PEROXISOMAL"/>
    <property type="match status" value="1"/>
</dbReference>
<keyword evidence="3 8" id="KW-0808">Transferase</keyword>
<evidence type="ECO:0000256" key="7">
    <source>
        <dbReference type="ARBA" id="ARBA00023315"/>
    </source>
</evidence>
<keyword evidence="7 8" id="KW-0012">Acyltransferase</keyword>
<evidence type="ECO:0000259" key="11">
    <source>
        <dbReference type="Pfam" id="PF02803"/>
    </source>
</evidence>
<comment type="subcellular location">
    <subcellularLocation>
        <location evidence="8">Cytoplasm</location>
    </subcellularLocation>
</comment>
<protein>
    <recommendedName>
        <fullName evidence="8">3-ketoacyl-CoA thiolase</fullName>
        <ecNumber evidence="8">2.3.1.16</ecNumber>
    </recommendedName>
    <alternativeName>
        <fullName evidence="8">Acetyl-CoA acyltransferase</fullName>
    </alternativeName>
    <alternativeName>
        <fullName evidence="8">Beta-ketothiolase</fullName>
    </alternativeName>
    <alternativeName>
        <fullName evidence="8">Fatty acid oxidation complex subunit beta</fullName>
    </alternativeName>
</protein>
<dbReference type="InterPro" id="IPR020615">
    <property type="entry name" value="Thiolase_acyl_enz_int_AS"/>
</dbReference>
<dbReference type="HAMAP" id="MF_01620">
    <property type="entry name" value="FadA"/>
    <property type="match status" value="1"/>
</dbReference>
<evidence type="ECO:0000313" key="13">
    <source>
        <dbReference type="Proteomes" id="UP001187066"/>
    </source>
</evidence>
<dbReference type="NCBIfam" id="TIGR02445">
    <property type="entry name" value="fadA"/>
    <property type="match status" value="1"/>
</dbReference>
<evidence type="ECO:0000256" key="2">
    <source>
        <dbReference type="ARBA" id="ARBA00022490"/>
    </source>
</evidence>
<dbReference type="InterPro" id="IPR020610">
    <property type="entry name" value="Thiolase_AS"/>
</dbReference>
<keyword evidence="4 8" id="KW-0276">Fatty acid metabolism</keyword>
<evidence type="ECO:0000256" key="3">
    <source>
        <dbReference type="ARBA" id="ARBA00022679"/>
    </source>
</evidence>
<evidence type="ECO:0000256" key="4">
    <source>
        <dbReference type="ARBA" id="ARBA00022832"/>
    </source>
</evidence>